<feature type="compositionally biased region" description="Polar residues" evidence="7">
    <location>
        <begin position="55"/>
        <end position="70"/>
    </location>
</feature>
<dbReference type="PANTHER" id="PTHR46239">
    <property type="entry name" value="DNA REPAIR PROTEIN RAD51 HOMOLOG 3 RAD51C"/>
    <property type="match status" value="1"/>
</dbReference>
<dbReference type="SUPFAM" id="SSF52540">
    <property type="entry name" value="P-loop containing nucleoside triphosphate hydrolases"/>
    <property type="match status" value="1"/>
</dbReference>
<keyword evidence="3" id="KW-0227">DNA damage</keyword>
<evidence type="ECO:0000256" key="5">
    <source>
        <dbReference type="ARBA" id="ARBA00023204"/>
    </source>
</evidence>
<sequence>MSRALSSLPLPPSTLSILKETGYETLEDLQSYESPDRLTESLKIPLAASQTLFSATQSRTTPAGSAPLTQSLSSIVSSRKRPSSVYPTKCPPVDRLLGGGLRRGHILEISGPPGSPKELISKQVVKSFINAGDGILWVDCRNGTNPSCLDELCQTSHHRPLVSYTKIHTLPNLMIFLHNLTNQLDSLPNVALIVIDSISFPFLSYPNLNKTAKPSVLGQIKQTFAKLCTNRNITVVTTSQLSTKLFKPDGTSGSFDTEGARGMMVGPLGGAYLPSGRSYRLLVALDAGDSGTIRLLSSPTTSKNSPQQIATEKFIILASPLHVCERLTHKIVLQQQDGTISALSNETRKQR</sequence>
<evidence type="ECO:0000313" key="8">
    <source>
        <dbReference type="EMBL" id="KAK7441042.1"/>
    </source>
</evidence>
<evidence type="ECO:0000256" key="1">
    <source>
        <dbReference type="ARBA" id="ARBA00004123"/>
    </source>
</evidence>
<organism evidence="8 9">
    <name type="scientific">Marasmiellus scandens</name>
    <dbReference type="NCBI Taxonomy" id="2682957"/>
    <lineage>
        <taxon>Eukaryota</taxon>
        <taxon>Fungi</taxon>
        <taxon>Dikarya</taxon>
        <taxon>Basidiomycota</taxon>
        <taxon>Agaricomycotina</taxon>
        <taxon>Agaricomycetes</taxon>
        <taxon>Agaricomycetidae</taxon>
        <taxon>Agaricales</taxon>
        <taxon>Marasmiineae</taxon>
        <taxon>Omphalotaceae</taxon>
        <taxon>Marasmiellus</taxon>
    </lineage>
</organism>
<keyword evidence="9" id="KW-1185">Reference proteome</keyword>
<comment type="caution">
    <text evidence="8">The sequence shown here is derived from an EMBL/GenBank/DDBJ whole genome shotgun (WGS) entry which is preliminary data.</text>
</comment>
<evidence type="ECO:0000256" key="3">
    <source>
        <dbReference type="ARBA" id="ARBA00022763"/>
    </source>
</evidence>
<evidence type="ECO:0000256" key="6">
    <source>
        <dbReference type="ARBA" id="ARBA00023242"/>
    </source>
</evidence>
<gene>
    <name evidence="8" type="ORF">VKT23_016826</name>
</gene>
<name>A0ABR1IVM9_9AGAR</name>
<evidence type="ECO:0008006" key="10">
    <source>
        <dbReference type="Google" id="ProtNLM"/>
    </source>
</evidence>
<keyword evidence="4" id="KW-0067">ATP-binding</keyword>
<dbReference type="InterPro" id="IPR052093">
    <property type="entry name" value="HR_Repair_Mediator"/>
</dbReference>
<dbReference type="PANTHER" id="PTHR46239:SF1">
    <property type="entry name" value="DNA REPAIR PROTEIN RAD51 HOMOLOG 3"/>
    <property type="match status" value="1"/>
</dbReference>
<comment type="subcellular location">
    <subcellularLocation>
        <location evidence="1">Nucleus</location>
    </subcellularLocation>
</comment>
<keyword evidence="2" id="KW-0547">Nucleotide-binding</keyword>
<proteinExistence type="predicted"/>
<accession>A0ABR1IVM9</accession>
<feature type="region of interest" description="Disordered" evidence="7">
    <location>
        <begin position="55"/>
        <end position="88"/>
    </location>
</feature>
<dbReference type="Proteomes" id="UP001498398">
    <property type="component" value="Unassembled WGS sequence"/>
</dbReference>
<evidence type="ECO:0000256" key="2">
    <source>
        <dbReference type="ARBA" id="ARBA00022741"/>
    </source>
</evidence>
<evidence type="ECO:0000256" key="7">
    <source>
        <dbReference type="SAM" id="MobiDB-lite"/>
    </source>
</evidence>
<keyword evidence="5" id="KW-0234">DNA repair</keyword>
<evidence type="ECO:0000313" key="9">
    <source>
        <dbReference type="Proteomes" id="UP001498398"/>
    </source>
</evidence>
<evidence type="ECO:0000256" key="4">
    <source>
        <dbReference type="ARBA" id="ARBA00022840"/>
    </source>
</evidence>
<dbReference type="InterPro" id="IPR027417">
    <property type="entry name" value="P-loop_NTPase"/>
</dbReference>
<dbReference type="Gene3D" id="3.40.50.300">
    <property type="entry name" value="P-loop containing nucleotide triphosphate hydrolases"/>
    <property type="match status" value="1"/>
</dbReference>
<reference evidence="8 9" key="1">
    <citation type="submission" date="2024-01" db="EMBL/GenBank/DDBJ databases">
        <title>A draft genome for the cacao thread blight pathogen Marasmiellus scandens.</title>
        <authorList>
            <person name="Baruah I.K."/>
            <person name="Leung J."/>
            <person name="Bukari Y."/>
            <person name="Amoako-Attah I."/>
            <person name="Meinhardt L.W."/>
            <person name="Bailey B.A."/>
            <person name="Cohen S.P."/>
        </authorList>
    </citation>
    <scope>NUCLEOTIDE SEQUENCE [LARGE SCALE GENOMIC DNA]</scope>
    <source>
        <strain evidence="8 9">GH-19</strain>
    </source>
</reference>
<dbReference type="EMBL" id="JBANRG010000065">
    <property type="protein sequence ID" value="KAK7441042.1"/>
    <property type="molecule type" value="Genomic_DNA"/>
</dbReference>
<protein>
    <recommendedName>
        <fullName evidence="10">RecA family profile 1 domain-containing protein</fullName>
    </recommendedName>
</protein>
<keyword evidence="6" id="KW-0539">Nucleus</keyword>